<sequence length="207" mass="22714">MEDDEGAVTLLLLRHAQQVREGDDGPLTPLGHEQAALLRPTVALTDDDLLVSSATLRARDTAAALGRPPRVVEDLAEFRFGPSWSWDRAAGGEDRSLWRAEDRLEGGESLGEFHRRVQEALERLVAEARTGGRVVAVAHDGVLAVALRWAFGLSADQPWLSEMDTGHASITELRHWPSGRPPGRAPRHTLVARVADVEHLPVRLRTT</sequence>
<reference evidence="1 2" key="1">
    <citation type="submission" date="2018-10" db="EMBL/GenBank/DDBJ databases">
        <title>Genomic Encyclopedia of Archaeal and Bacterial Type Strains, Phase II (KMG-II): from individual species to whole genera.</title>
        <authorList>
            <person name="Goeker M."/>
        </authorList>
    </citation>
    <scope>NUCLEOTIDE SEQUENCE [LARGE SCALE GENOMIC DNA]</scope>
    <source>
        <strain evidence="1 2">RP-AC37</strain>
    </source>
</reference>
<evidence type="ECO:0000313" key="2">
    <source>
        <dbReference type="Proteomes" id="UP000281955"/>
    </source>
</evidence>
<dbReference type="PANTHER" id="PTHR48100">
    <property type="entry name" value="BROAD-SPECIFICITY PHOSPHATASE YOR283W-RELATED"/>
    <property type="match status" value="1"/>
</dbReference>
<dbReference type="SUPFAM" id="SSF53254">
    <property type="entry name" value="Phosphoglycerate mutase-like"/>
    <property type="match status" value="1"/>
</dbReference>
<dbReference type="RefSeq" id="WP_121193459.1">
    <property type="nucleotide sequence ID" value="NZ_RBWV01000011.1"/>
</dbReference>
<dbReference type="SMART" id="SM00855">
    <property type="entry name" value="PGAM"/>
    <property type="match status" value="1"/>
</dbReference>
<dbReference type="CDD" id="cd07067">
    <property type="entry name" value="HP_PGM_like"/>
    <property type="match status" value="1"/>
</dbReference>
<dbReference type="InterPro" id="IPR013078">
    <property type="entry name" value="His_Pase_superF_clade-1"/>
</dbReference>
<dbReference type="Gene3D" id="3.40.50.1240">
    <property type="entry name" value="Phosphoglycerate mutase-like"/>
    <property type="match status" value="1"/>
</dbReference>
<evidence type="ECO:0000313" key="1">
    <source>
        <dbReference type="EMBL" id="RKS75726.1"/>
    </source>
</evidence>
<dbReference type="InterPro" id="IPR029033">
    <property type="entry name" value="His_PPase_superfam"/>
</dbReference>
<dbReference type="GO" id="GO:0005737">
    <property type="term" value="C:cytoplasm"/>
    <property type="evidence" value="ECO:0007669"/>
    <property type="project" value="TreeGrafter"/>
</dbReference>
<accession>A0A420XR89</accession>
<name>A0A420XR89_9ACTN</name>
<gene>
    <name evidence="1" type="ORF">CLV35_2203</name>
</gene>
<dbReference type="EMBL" id="RBWV01000011">
    <property type="protein sequence ID" value="RKS75726.1"/>
    <property type="molecule type" value="Genomic_DNA"/>
</dbReference>
<comment type="caution">
    <text evidence="1">The sequence shown here is derived from an EMBL/GenBank/DDBJ whole genome shotgun (WGS) entry which is preliminary data.</text>
</comment>
<dbReference type="Pfam" id="PF00300">
    <property type="entry name" value="His_Phos_1"/>
    <property type="match status" value="1"/>
</dbReference>
<proteinExistence type="predicted"/>
<protein>
    <submittedName>
        <fullName evidence="1">Broad specificity phosphatase PhoE</fullName>
    </submittedName>
</protein>
<dbReference type="InParanoid" id="A0A420XR89"/>
<dbReference type="AlphaFoldDB" id="A0A420XR89"/>
<keyword evidence="2" id="KW-1185">Reference proteome</keyword>
<dbReference type="GO" id="GO:0016791">
    <property type="term" value="F:phosphatase activity"/>
    <property type="evidence" value="ECO:0007669"/>
    <property type="project" value="TreeGrafter"/>
</dbReference>
<organism evidence="1 2">
    <name type="scientific">Motilibacter peucedani</name>
    <dbReference type="NCBI Taxonomy" id="598650"/>
    <lineage>
        <taxon>Bacteria</taxon>
        <taxon>Bacillati</taxon>
        <taxon>Actinomycetota</taxon>
        <taxon>Actinomycetes</taxon>
        <taxon>Motilibacterales</taxon>
        <taxon>Motilibacteraceae</taxon>
        <taxon>Motilibacter</taxon>
    </lineage>
</organism>
<dbReference type="Proteomes" id="UP000281955">
    <property type="component" value="Unassembled WGS sequence"/>
</dbReference>
<dbReference type="InterPro" id="IPR050275">
    <property type="entry name" value="PGM_Phosphatase"/>
</dbReference>
<dbReference type="OrthoDB" id="9800841at2"/>
<dbReference type="PANTHER" id="PTHR48100:SF1">
    <property type="entry name" value="HISTIDINE PHOSPHATASE FAMILY PROTEIN-RELATED"/>
    <property type="match status" value="1"/>
</dbReference>